<feature type="region of interest" description="Disordered" evidence="5">
    <location>
        <begin position="160"/>
        <end position="208"/>
    </location>
</feature>
<feature type="compositionally biased region" description="Low complexity" evidence="5">
    <location>
        <begin position="160"/>
        <end position="183"/>
    </location>
</feature>
<evidence type="ECO:0000313" key="7">
    <source>
        <dbReference type="EMBL" id="TVU37850.1"/>
    </source>
</evidence>
<dbReference type="Gramene" id="TVU37850">
    <property type="protein sequence ID" value="TVU37850"/>
    <property type="gene ID" value="EJB05_11191"/>
</dbReference>
<dbReference type="AlphaFoldDB" id="A0A5J9VRV7"/>
<feature type="domain" description="NAC" evidence="6">
    <location>
        <begin position="4"/>
        <end position="160"/>
    </location>
</feature>
<dbReference type="EMBL" id="RWGY01000007">
    <property type="protein sequence ID" value="TVU37850.1"/>
    <property type="molecule type" value="Genomic_DNA"/>
</dbReference>
<proteinExistence type="predicted"/>
<accession>A0A5J9VRV7</accession>
<protein>
    <recommendedName>
        <fullName evidence="6">NAC domain-containing protein</fullName>
    </recommendedName>
</protein>
<comment type="caution">
    <text evidence="7">The sequence shown here is derived from an EMBL/GenBank/DDBJ whole genome shotgun (WGS) entry which is preliminary data.</text>
</comment>
<evidence type="ECO:0000256" key="1">
    <source>
        <dbReference type="ARBA" id="ARBA00023015"/>
    </source>
</evidence>
<dbReference type="Gene3D" id="2.170.150.80">
    <property type="entry name" value="NAC domain"/>
    <property type="match status" value="1"/>
</dbReference>
<dbReference type="InterPro" id="IPR036093">
    <property type="entry name" value="NAC_dom_sf"/>
</dbReference>
<evidence type="ECO:0000256" key="3">
    <source>
        <dbReference type="ARBA" id="ARBA00023163"/>
    </source>
</evidence>
<dbReference type="PANTHER" id="PTHR31719">
    <property type="entry name" value="NAC TRANSCRIPTION FACTOR 56"/>
    <property type="match status" value="1"/>
</dbReference>
<evidence type="ECO:0000313" key="8">
    <source>
        <dbReference type="Proteomes" id="UP000324897"/>
    </source>
</evidence>
<gene>
    <name evidence="7" type="ORF">EJB05_11191</name>
</gene>
<evidence type="ECO:0000259" key="6">
    <source>
        <dbReference type="PROSITE" id="PS51005"/>
    </source>
</evidence>
<keyword evidence="8" id="KW-1185">Reference proteome</keyword>
<organism evidence="7 8">
    <name type="scientific">Eragrostis curvula</name>
    <name type="common">weeping love grass</name>
    <dbReference type="NCBI Taxonomy" id="38414"/>
    <lineage>
        <taxon>Eukaryota</taxon>
        <taxon>Viridiplantae</taxon>
        <taxon>Streptophyta</taxon>
        <taxon>Embryophyta</taxon>
        <taxon>Tracheophyta</taxon>
        <taxon>Spermatophyta</taxon>
        <taxon>Magnoliopsida</taxon>
        <taxon>Liliopsida</taxon>
        <taxon>Poales</taxon>
        <taxon>Poaceae</taxon>
        <taxon>PACMAD clade</taxon>
        <taxon>Chloridoideae</taxon>
        <taxon>Eragrostideae</taxon>
        <taxon>Eragrostidinae</taxon>
        <taxon>Eragrostis</taxon>
    </lineage>
</organism>
<dbReference type="PANTHER" id="PTHR31719:SF243">
    <property type="entry name" value="NAC DOMAIN-CONTAINING PROTEIN"/>
    <property type="match status" value="1"/>
</dbReference>
<dbReference type="GO" id="GO:0003677">
    <property type="term" value="F:DNA binding"/>
    <property type="evidence" value="ECO:0007669"/>
    <property type="project" value="UniProtKB-KW"/>
</dbReference>
<reference evidence="7 8" key="1">
    <citation type="journal article" date="2019" name="Sci. Rep.">
        <title>A high-quality genome of Eragrostis curvula grass provides insights into Poaceae evolution and supports new strategies to enhance forage quality.</title>
        <authorList>
            <person name="Carballo J."/>
            <person name="Santos B.A.C.M."/>
            <person name="Zappacosta D."/>
            <person name="Garbus I."/>
            <person name="Selva J.P."/>
            <person name="Gallo C.A."/>
            <person name="Diaz A."/>
            <person name="Albertini E."/>
            <person name="Caccamo M."/>
            <person name="Echenique V."/>
        </authorList>
    </citation>
    <scope>NUCLEOTIDE SEQUENCE [LARGE SCALE GENOMIC DNA]</scope>
    <source>
        <strain evidence="8">cv. Victoria</strain>
        <tissue evidence="7">Leaf</tissue>
    </source>
</reference>
<keyword evidence="1" id="KW-0805">Transcription regulation</keyword>
<dbReference type="SUPFAM" id="SSF101941">
    <property type="entry name" value="NAC domain"/>
    <property type="match status" value="1"/>
</dbReference>
<sequence>MAVAAEDHSFTPSNANLVDRYLRAKINSGKIGDDASAYLFHDTDVYSARPHDLVRNLTPARVPSRDAGDGMQWFFFSPARCGGKRRSRTIDGTSGKESWHSEGSAVAVEGSAAGGFVQKFSYHVRTAPGVVEKPGWIMAEYSVVKETRAGDIVLCKVYRSPRGPGRSRAPSSSCTSSSATNSGCKRKATDDEEHVEAATPSPRLRVSDDDDVMMFAEDVERDILSRDDHMAVPEFVETTQHVEAAESQPQPEHAPAAMDGKMSFQEVEAIMMADEEDDEKTLRVPDGEDPEAFYMRFLGLFDDGQQQQEKDAFIKTVVRALKKT</sequence>
<keyword evidence="2" id="KW-0238">DNA-binding</keyword>
<name>A0A5J9VRV7_9POAL</name>
<evidence type="ECO:0000256" key="4">
    <source>
        <dbReference type="ARBA" id="ARBA00023242"/>
    </source>
</evidence>
<feature type="non-terminal residue" evidence="7">
    <location>
        <position position="1"/>
    </location>
</feature>
<keyword evidence="3" id="KW-0804">Transcription</keyword>
<dbReference type="GO" id="GO:0006355">
    <property type="term" value="P:regulation of DNA-templated transcription"/>
    <property type="evidence" value="ECO:0007669"/>
    <property type="project" value="InterPro"/>
</dbReference>
<evidence type="ECO:0000256" key="2">
    <source>
        <dbReference type="ARBA" id="ARBA00023125"/>
    </source>
</evidence>
<dbReference type="InterPro" id="IPR003441">
    <property type="entry name" value="NAC-dom"/>
</dbReference>
<keyword evidence="4" id="KW-0539">Nucleus</keyword>
<dbReference type="PROSITE" id="PS51005">
    <property type="entry name" value="NAC"/>
    <property type="match status" value="1"/>
</dbReference>
<dbReference type="Pfam" id="PF02365">
    <property type="entry name" value="NAM"/>
    <property type="match status" value="1"/>
</dbReference>
<dbReference type="Proteomes" id="UP000324897">
    <property type="component" value="Chromosome 4"/>
</dbReference>
<evidence type="ECO:0000256" key="5">
    <source>
        <dbReference type="SAM" id="MobiDB-lite"/>
    </source>
</evidence>
<dbReference type="OrthoDB" id="695854at2759"/>